<dbReference type="FunFam" id="1.10.510.10:FF:000067">
    <property type="entry name" value="calcium-dependent protein kinase 13"/>
    <property type="match status" value="1"/>
</dbReference>
<feature type="domain" description="Protein kinase" evidence="10">
    <location>
        <begin position="172"/>
        <end position="430"/>
    </location>
</feature>
<dbReference type="CDD" id="cd05117">
    <property type="entry name" value="STKc_CAMK"/>
    <property type="match status" value="1"/>
</dbReference>
<evidence type="ECO:0000256" key="5">
    <source>
        <dbReference type="ARBA" id="ARBA00022777"/>
    </source>
</evidence>
<feature type="domain" description="EF-hand" evidence="11">
    <location>
        <begin position="510"/>
        <end position="545"/>
    </location>
</feature>
<dbReference type="SUPFAM" id="SSF47473">
    <property type="entry name" value="EF-hand"/>
    <property type="match status" value="1"/>
</dbReference>
<dbReference type="Pfam" id="PF13499">
    <property type="entry name" value="EF-hand_7"/>
    <property type="match status" value="2"/>
</dbReference>
<evidence type="ECO:0000256" key="2">
    <source>
        <dbReference type="ARBA" id="ARBA00022679"/>
    </source>
</evidence>
<dbReference type="InterPro" id="IPR017441">
    <property type="entry name" value="Protein_kinase_ATP_BS"/>
</dbReference>
<keyword evidence="1" id="KW-0723">Serine/threonine-protein kinase</keyword>
<dbReference type="SMART" id="SM00220">
    <property type="entry name" value="S_TKc"/>
    <property type="match status" value="1"/>
</dbReference>
<dbReference type="InterPro" id="IPR018247">
    <property type="entry name" value="EF_Hand_1_Ca_BS"/>
</dbReference>
<dbReference type="PROSITE" id="PS50011">
    <property type="entry name" value="PROTEIN_KINASE_DOM"/>
    <property type="match status" value="1"/>
</dbReference>
<feature type="domain" description="EF-hand" evidence="11">
    <location>
        <begin position="582"/>
        <end position="614"/>
    </location>
</feature>
<dbReference type="AlphaFoldDB" id="A0A2J7ZLX2"/>
<evidence type="ECO:0000259" key="9">
    <source>
        <dbReference type="PROSITE" id="PS50004"/>
    </source>
</evidence>
<evidence type="ECO:0000313" key="12">
    <source>
        <dbReference type="EMBL" id="PNH01250.1"/>
    </source>
</evidence>
<keyword evidence="6" id="KW-0106">Calcium</keyword>
<feature type="domain" description="EF-hand" evidence="11">
    <location>
        <begin position="546"/>
        <end position="581"/>
    </location>
</feature>
<gene>
    <name evidence="12" type="ORF">TSOC_012884</name>
</gene>
<keyword evidence="5 12" id="KW-0418">Kinase</keyword>
<dbReference type="PROSITE" id="PS50222">
    <property type="entry name" value="EF_HAND_2"/>
    <property type="match status" value="4"/>
</dbReference>
<dbReference type="PROSITE" id="PS50004">
    <property type="entry name" value="C2"/>
    <property type="match status" value="1"/>
</dbReference>
<dbReference type="InterPro" id="IPR000719">
    <property type="entry name" value="Prot_kinase_dom"/>
</dbReference>
<feature type="domain" description="C2" evidence="9">
    <location>
        <begin position="1"/>
        <end position="111"/>
    </location>
</feature>
<dbReference type="PROSITE" id="PS00108">
    <property type="entry name" value="PROTEIN_KINASE_ST"/>
    <property type="match status" value="1"/>
</dbReference>
<feature type="domain" description="EF-hand" evidence="11">
    <location>
        <begin position="473"/>
        <end position="508"/>
    </location>
</feature>
<dbReference type="InterPro" id="IPR050205">
    <property type="entry name" value="CDPK_Ser/Thr_kinases"/>
</dbReference>
<dbReference type="InterPro" id="IPR008271">
    <property type="entry name" value="Ser/Thr_kinase_AS"/>
</dbReference>
<evidence type="ECO:0000259" key="10">
    <source>
        <dbReference type="PROSITE" id="PS50011"/>
    </source>
</evidence>
<dbReference type="Gene3D" id="1.10.238.10">
    <property type="entry name" value="EF-hand"/>
    <property type="match status" value="1"/>
</dbReference>
<evidence type="ECO:0000256" key="4">
    <source>
        <dbReference type="ARBA" id="ARBA00022741"/>
    </source>
</evidence>
<keyword evidence="3" id="KW-0677">Repeat</keyword>
<dbReference type="Proteomes" id="UP000236333">
    <property type="component" value="Unassembled WGS sequence"/>
</dbReference>
<dbReference type="FunFam" id="1.10.238.10:FF:000003">
    <property type="entry name" value="Calmodulin A"/>
    <property type="match status" value="1"/>
</dbReference>
<feature type="binding site" evidence="8">
    <location>
        <position position="201"/>
    </location>
    <ligand>
        <name>ATP</name>
        <dbReference type="ChEBI" id="CHEBI:30616"/>
    </ligand>
</feature>
<dbReference type="SUPFAM" id="SSF49562">
    <property type="entry name" value="C2 domain (Calcium/lipid-binding domain, CaLB)"/>
    <property type="match status" value="1"/>
</dbReference>
<dbReference type="GO" id="GO:0004674">
    <property type="term" value="F:protein serine/threonine kinase activity"/>
    <property type="evidence" value="ECO:0007669"/>
    <property type="project" value="UniProtKB-KW"/>
</dbReference>
<dbReference type="InterPro" id="IPR011992">
    <property type="entry name" value="EF-hand-dom_pair"/>
</dbReference>
<dbReference type="EMBL" id="PGGS01000964">
    <property type="protein sequence ID" value="PNH01250.1"/>
    <property type="molecule type" value="Genomic_DNA"/>
</dbReference>
<dbReference type="SMART" id="SM00239">
    <property type="entry name" value="C2"/>
    <property type="match status" value="1"/>
</dbReference>
<dbReference type="FunFam" id="3.30.200.20:FF:000042">
    <property type="entry name" value="Aurora kinase A"/>
    <property type="match status" value="1"/>
</dbReference>
<dbReference type="Pfam" id="PF00069">
    <property type="entry name" value="Pkinase"/>
    <property type="match status" value="1"/>
</dbReference>
<keyword evidence="13" id="KW-1185">Reference proteome</keyword>
<dbReference type="Pfam" id="PF00168">
    <property type="entry name" value="C2"/>
    <property type="match status" value="1"/>
</dbReference>
<dbReference type="Gene3D" id="2.60.40.150">
    <property type="entry name" value="C2 domain"/>
    <property type="match status" value="1"/>
</dbReference>
<evidence type="ECO:0000313" key="13">
    <source>
        <dbReference type="Proteomes" id="UP000236333"/>
    </source>
</evidence>
<reference evidence="12 13" key="1">
    <citation type="journal article" date="2017" name="Mol. Biol. Evol.">
        <title>The 4-celled Tetrabaena socialis nuclear genome reveals the essential components for genetic control of cell number at the origin of multicellularity in the volvocine lineage.</title>
        <authorList>
            <person name="Featherston J."/>
            <person name="Arakaki Y."/>
            <person name="Hanschen E.R."/>
            <person name="Ferris P.J."/>
            <person name="Michod R.E."/>
            <person name="Olson B.J.S.C."/>
            <person name="Nozaki H."/>
            <person name="Durand P.M."/>
        </authorList>
    </citation>
    <scope>NUCLEOTIDE SEQUENCE [LARGE SCALE GENOMIC DNA]</scope>
    <source>
        <strain evidence="12 13">NIES-571</strain>
    </source>
</reference>
<proteinExistence type="predicted"/>
<dbReference type="SMART" id="SM00054">
    <property type="entry name" value="EFh"/>
    <property type="match status" value="4"/>
</dbReference>
<dbReference type="InterPro" id="IPR000008">
    <property type="entry name" value="C2_dom"/>
</dbReference>
<evidence type="ECO:0000256" key="3">
    <source>
        <dbReference type="ARBA" id="ARBA00022737"/>
    </source>
</evidence>
<keyword evidence="7 8" id="KW-0067">ATP-binding</keyword>
<protein>
    <submittedName>
        <fullName evidence="12">Calcium-dependent protein kinase 2</fullName>
    </submittedName>
</protein>
<evidence type="ECO:0000256" key="6">
    <source>
        <dbReference type="ARBA" id="ARBA00022837"/>
    </source>
</evidence>
<dbReference type="PANTHER" id="PTHR24349">
    <property type="entry name" value="SERINE/THREONINE-PROTEIN KINASE"/>
    <property type="match status" value="1"/>
</dbReference>
<name>A0A2J7ZLX2_9CHLO</name>
<dbReference type="InterPro" id="IPR011009">
    <property type="entry name" value="Kinase-like_dom_sf"/>
</dbReference>
<dbReference type="SUPFAM" id="SSF56112">
    <property type="entry name" value="Protein kinase-like (PK-like)"/>
    <property type="match status" value="1"/>
</dbReference>
<evidence type="ECO:0000256" key="7">
    <source>
        <dbReference type="ARBA" id="ARBA00022840"/>
    </source>
</evidence>
<dbReference type="InterPro" id="IPR002048">
    <property type="entry name" value="EF_hand_dom"/>
</dbReference>
<organism evidence="12 13">
    <name type="scientific">Tetrabaena socialis</name>
    <dbReference type="NCBI Taxonomy" id="47790"/>
    <lineage>
        <taxon>Eukaryota</taxon>
        <taxon>Viridiplantae</taxon>
        <taxon>Chlorophyta</taxon>
        <taxon>core chlorophytes</taxon>
        <taxon>Chlorophyceae</taxon>
        <taxon>CS clade</taxon>
        <taxon>Chlamydomonadales</taxon>
        <taxon>Tetrabaenaceae</taxon>
        <taxon>Tetrabaena</taxon>
    </lineage>
</organism>
<dbReference type="Gene3D" id="1.10.510.10">
    <property type="entry name" value="Transferase(Phosphotransferase) domain 1"/>
    <property type="match status" value="1"/>
</dbReference>
<evidence type="ECO:0000256" key="8">
    <source>
        <dbReference type="PROSITE-ProRule" id="PRU10141"/>
    </source>
</evidence>
<dbReference type="OrthoDB" id="40902at2759"/>
<sequence length="614" mass="68057">MAKIGSLEVLLKDAMFLKDVEFVGVLGVGVGKQDPYAVLTLGDQNHRSKTITDGGKEPCWAEKFVFHNVSPDQHLKLEFYDENVVFRDVALGSGKVTLTSQLLGATTTALDVPLISRKGKSRGMVRMEFTFKEGKLSPPSNTTPYAAAVNKNVKPGNWILPTYADTDCWKDYEPGSILGKGTFGTTYSAVNKRTGEKVAIKVISKKKLVSAEEIGDVQREVQIMHHLAGHPNVVCLKGVYEDKINVCLAMEVCSGGELFDAIVKKGHYTEKDAAGLIRTIVGVVAHCHNMGVIHRDLKPENFLLSDRSAAAALKATDFGLSSFFQEGQIFTDIVGSAYYVAPEVLKRSYGKEADIWSCGVMLYILLCGYPPFHGENEKKIFEAVVGKPVDFSSEPWPNISEQAKDCVRRMLVRDPKRRATAQQILQHEWMRENGCAADQPIQLEVLSRIKQFSAMNRLKKEALKLIAKSLPLDEINGMREIFLEIDKDKSGTISVDEFSEALKKKGVQGLTESDVTRMISEADVNGDGTIDYEEFLAATINRSKLEREELLKQAFAKFDEDGNGQITRQELFNALSDPSLGVDPKEIDEIIDQVDQDGNGTIDYHEFVVMMRGL</sequence>
<evidence type="ECO:0000259" key="11">
    <source>
        <dbReference type="PROSITE" id="PS50222"/>
    </source>
</evidence>
<evidence type="ECO:0000256" key="1">
    <source>
        <dbReference type="ARBA" id="ARBA00022527"/>
    </source>
</evidence>
<dbReference type="PROSITE" id="PS00107">
    <property type="entry name" value="PROTEIN_KINASE_ATP"/>
    <property type="match status" value="1"/>
</dbReference>
<dbReference type="InterPro" id="IPR035892">
    <property type="entry name" value="C2_domain_sf"/>
</dbReference>
<comment type="caution">
    <text evidence="12">The sequence shown here is derived from an EMBL/GenBank/DDBJ whole genome shotgun (WGS) entry which is preliminary data.</text>
</comment>
<dbReference type="GO" id="GO:0005509">
    <property type="term" value="F:calcium ion binding"/>
    <property type="evidence" value="ECO:0007669"/>
    <property type="project" value="InterPro"/>
</dbReference>
<dbReference type="Gene3D" id="3.30.200.20">
    <property type="entry name" value="Phosphorylase Kinase, domain 1"/>
    <property type="match status" value="1"/>
</dbReference>
<dbReference type="PROSITE" id="PS00018">
    <property type="entry name" value="EF_HAND_1"/>
    <property type="match status" value="4"/>
</dbReference>
<keyword evidence="2" id="KW-0808">Transferase</keyword>
<dbReference type="GO" id="GO:0005524">
    <property type="term" value="F:ATP binding"/>
    <property type="evidence" value="ECO:0007669"/>
    <property type="project" value="UniProtKB-UniRule"/>
</dbReference>
<accession>A0A2J7ZLX2</accession>
<keyword evidence="4 8" id="KW-0547">Nucleotide-binding</keyword>